<keyword evidence="5" id="KW-1185">Reference proteome</keyword>
<dbReference type="EMBL" id="JAMDMJ010000015">
    <property type="protein sequence ID" value="MCY9596947.1"/>
    <property type="molecule type" value="Genomic_DNA"/>
</dbReference>
<evidence type="ECO:0000313" key="4">
    <source>
        <dbReference type="Proteomes" id="UP000288943"/>
    </source>
</evidence>
<protein>
    <submittedName>
        <fullName evidence="3">DNA-binding protein</fullName>
    </submittedName>
</protein>
<dbReference type="KEGG" id="pchi:PC41400_19620"/>
<evidence type="ECO:0000256" key="1">
    <source>
        <dbReference type="SAM" id="MobiDB-lite"/>
    </source>
</evidence>
<dbReference type="Gene3D" id="1.10.150.20">
    <property type="entry name" value="5' to 3' exonuclease, C-terminal subdomain"/>
    <property type="match status" value="1"/>
</dbReference>
<organism evidence="3 4">
    <name type="scientific">Paenibacillus chitinolyticus</name>
    <dbReference type="NCBI Taxonomy" id="79263"/>
    <lineage>
        <taxon>Bacteria</taxon>
        <taxon>Bacillati</taxon>
        <taxon>Bacillota</taxon>
        <taxon>Bacilli</taxon>
        <taxon>Bacillales</taxon>
        <taxon>Paenibacillaceae</taxon>
        <taxon>Paenibacillus</taxon>
    </lineage>
</organism>
<sequence length="89" mass="9151">MPTNLPDRPNKKAVASGPESDFPAGLSKPALRALAGAGFLRLEQLARVTEKELLQLHGMGPKGIETLRPALAAKGLSFASEPGASGTSS</sequence>
<dbReference type="Proteomes" id="UP000288943">
    <property type="component" value="Chromosome"/>
</dbReference>
<gene>
    <name evidence="2" type="ORF">M5X16_14305</name>
    <name evidence="3" type="ORF">PC41400_19620</name>
</gene>
<dbReference type="GeneID" id="95377006"/>
<evidence type="ECO:0000313" key="3">
    <source>
        <dbReference type="EMBL" id="QAV19747.1"/>
    </source>
</evidence>
<evidence type="ECO:0000313" key="5">
    <source>
        <dbReference type="Proteomes" id="UP001527202"/>
    </source>
</evidence>
<proteinExistence type="predicted"/>
<dbReference type="AlphaFoldDB" id="A0A410WZK4"/>
<name>A0A410WZK4_9BACL</name>
<accession>A0A410WZK4</accession>
<dbReference type="RefSeq" id="WP_042227085.1">
    <property type="nucleotide sequence ID" value="NZ_CP026520.1"/>
</dbReference>
<dbReference type="OrthoDB" id="7950977at2"/>
<dbReference type="GO" id="GO:0003677">
    <property type="term" value="F:DNA binding"/>
    <property type="evidence" value="ECO:0007669"/>
    <property type="project" value="UniProtKB-KW"/>
</dbReference>
<dbReference type="Proteomes" id="UP001527202">
    <property type="component" value="Unassembled WGS sequence"/>
</dbReference>
<feature type="region of interest" description="Disordered" evidence="1">
    <location>
        <begin position="1"/>
        <end position="25"/>
    </location>
</feature>
<evidence type="ECO:0000313" key="2">
    <source>
        <dbReference type="EMBL" id="MCY9596947.1"/>
    </source>
</evidence>
<reference evidence="3 4" key="1">
    <citation type="submission" date="2018-01" db="EMBL/GenBank/DDBJ databases">
        <title>The whole genome sequencing and assembly of Paenibacillus chitinolyticus KCCM 41400 strain.</title>
        <authorList>
            <person name="Kim J.-Y."/>
            <person name="Park M.-K."/>
            <person name="Lee Y.-J."/>
            <person name="Yi H."/>
            <person name="Bahn Y.-S."/>
            <person name="Kim J.F."/>
            <person name="Lee D.-W."/>
        </authorList>
    </citation>
    <scope>NUCLEOTIDE SEQUENCE [LARGE SCALE GENOMIC DNA]</scope>
    <source>
        <strain evidence="3 4">KCCM 41400</strain>
    </source>
</reference>
<reference evidence="2 5" key="2">
    <citation type="submission" date="2022-05" db="EMBL/GenBank/DDBJ databases">
        <title>Genome Sequencing of Bee-Associated Microbes.</title>
        <authorList>
            <person name="Dunlap C."/>
        </authorList>
    </citation>
    <scope>NUCLEOTIDE SEQUENCE [LARGE SCALE GENOMIC DNA]</scope>
    <source>
        <strain evidence="2 5">NRRL B-23120</strain>
    </source>
</reference>
<keyword evidence="3" id="KW-0238">DNA-binding</keyword>
<dbReference type="EMBL" id="CP026520">
    <property type="protein sequence ID" value="QAV19747.1"/>
    <property type="molecule type" value="Genomic_DNA"/>
</dbReference>
<dbReference type="SUPFAM" id="SSF47789">
    <property type="entry name" value="C-terminal domain of RNA polymerase alpha subunit"/>
    <property type="match status" value="1"/>
</dbReference>